<dbReference type="CDD" id="cd10442">
    <property type="entry name" value="GIY-YIG_PLEs"/>
    <property type="match status" value="1"/>
</dbReference>
<proteinExistence type="predicted"/>
<name>A0AAN9B4A3_9CAEN</name>
<reference evidence="3 4" key="1">
    <citation type="submission" date="2024-02" db="EMBL/GenBank/DDBJ databases">
        <title>Chromosome-scale genome assembly of the rough periwinkle Littorina saxatilis.</title>
        <authorList>
            <person name="De Jode A."/>
            <person name="Faria R."/>
            <person name="Formenti G."/>
            <person name="Sims Y."/>
            <person name="Smith T.P."/>
            <person name="Tracey A."/>
            <person name="Wood J.M.D."/>
            <person name="Zagrodzka Z.B."/>
            <person name="Johannesson K."/>
            <person name="Butlin R.K."/>
            <person name="Leder E.H."/>
        </authorList>
    </citation>
    <scope>NUCLEOTIDE SEQUENCE [LARGE SCALE GENOMIC DNA]</scope>
    <source>
        <strain evidence="3">Snail1</strain>
        <tissue evidence="3">Muscle</tissue>
    </source>
</reference>
<dbReference type="Gene3D" id="3.40.1440.10">
    <property type="entry name" value="GIY-YIG endonuclease"/>
    <property type="match status" value="1"/>
</dbReference>
<evidence type="ECO:0000313" key="4">
    <source>
        <dbReference type="Proteomes" id="UP001374579"/>
    </source>
</evidence>
<evidence type="ECO:0000259" key="2">
    <source>
        <dbReference type="Pfam" id="PF26215"/>
    </source>
</evidence>
<dbReference type="PANTHER" id="PTHR21301:SF10">
    <property type="entry name" value="REVERSE TRANSCRIPTASE DOMAIN-CONTAINING PROTEIN"/>
    <property type="match status" value="1"/>
</dbReference>
<dbReference type="Pfam" id="PF01541">
    <property type="entry name" value="GIY-YIG"/>
    <property type="match status" value="1"/>
</dbReference>
<dbReference type="InterPro" id="IPR035901">
    <property type="entry name" value="GIY-YIG_endonuc_sf"/>
</dbReference>
<dbReference type="PANTHER" id="PTHR21301">
    <property type="entry name" value="REVERSE TRANSCRIPTASE"/>
    <property type="match status" value="1"/>
</dbReference>
<dbReference type="Proteomes" id="UP001374579">
    <property type="component" value="Unassembled WGS sequence"/>
</dbReference>
<feature type="domain" description="GIY-YIG" evidence="1">
    <location>
        <begin position="780"/>
        <end position="859"/>
    </location>
</feature>
<dbReference type="InterPro" id="IPR058912">
    <property type="entry name" value="HTH_animal"/>
</dbReference>
<dbReference type="InterPro" id="IPR000305">
    <property type="entry name" value="GIY-YIG_endonuc"/>
</dbReference>
<dbReference type="Pfam" id="PF26215">
    <property type="entry name" value="HTH_animal"/>
    <property type="match status" value="1"/>
</dbReference>
<dbReference type="AlphaFoldDB" id="A0AAN9B4A3"/>
<evidence type="ECO:0000313" key="3">
    <source>
        <dbReference type="EMBL" id="KAK7099045.1"/>
    </source>
</evidence>
<dbReference type="SUPFAM" id="SSF82771">
    <property type="entry name" value="GIY-YIG endonuclease"/>
    <property type="match status" value="1"/>
</dbReference>
<dbReference type="EMBL" id="JBAMIC010000012">
    <property type="protein sequence ID" value="KAK7099045.1"/>
    <property type="molecule type" value="Genomic_DNA"/>
</dbReference>
<organism evidence="3 4">
    <name type="scientific">Littorina saxatilis</name>
    <dbReference type="NCBI Taxonomy" id="31220"/>
    <lineage>
        <taxon>Eukaryota</taxon>
        <taxon>Metazoa</taxon>
        <taxon>Spiralia</taxon>
        <taxon>Lophotrochozoa</taxon>
        <taxon>Mollusca</taxon>
        <taxon>Gastropoda</taxon>
        <taxon>Caenogastropoda</taxon>
        <taxon>Littorinimorpha</taxon>
        <taxon>Littorinoidea</taxon>
        <taxon>Littorinidae</taxon>
        <taxon>Littorina</taxon>
    </lineage>
</organism>
<gene>
    <name evidence="3" type="ORF">V1264_003241</name>
</gene>
<accession>A0AAN9B4A3</accession>
<comment type="caution">
    <text evidence="3">The sequence shown here is derived from an EMBL/GenBank/DDBJ whole genome shotgun (WGS) entry which is preliminary data.</text>
</comment>
<evidence type="ECO:0000259" key="1">
    <source>
        <dbReference type="Pfam" id="PF01541"/>
    </source>
</evidence>
<sequence>MFNSTKLASHITFLKHCLRLRVIPNGFQLHHSPSDLHNTPLVASTNNILAQASRKLIGAHVKSLDRSLDANAKLLHHFRAQSTSILPTPVAFRLKQVLHVHNQLIHVHCTTLKENKLQKLLKQNPAHQPPTSNSDTFSPPSALVRCVPDTVTLSESERSVLSKGLKFIPIQPTASKYNTHLDCQRFFRKLRWMAILGTVPRPPPLSGQDDVFTHLFKTPAYREPQQDKSVDVELYIAKCHREISKLKSKPARNSNLTRDEQQALVSLKSRQDIVIKPADKGGAVVVWDRELYLREAHRQLNDAASYKPLPQASLPLDQKQIADTIKEQIKHNNLPATAKLLLKSDAKQPTFYLLPKIHKPNTPGRPIVSACSCPTEFISEYLDFLLQPIVQSLPTYVKDTTHTLNLLEHLNSHPSFQPQLLFTLDVVSLYTSIPHTDGLKALTFFLDRRPTDSAYPPTTTLVRLAELVLTLNTFEFDGQVFEQISGVAMGTKMGPSYACLFMGHLEHLILQSYSGPVPELYKRFIDDGLGATSLSEPLLLDFIHFIQAFHPSIKFTFNISSSAVVFLDISISILHGRFTTSVFYKETDAHSYLDFNSSHHPANKSSIPFSQFLRLRRLCSEDDDFHQQSVLMTSFFLARNYPDALVRDALLRVTQVCRESALSPSPSRDSDRPVVSLLFHPHNMPVSRILKSNWHILQGSDSVGSIFAQKPLCAFRKDRSVRDLLVRSRLRSPTNPTAPGTFPCSKRNCKSCPFLHPDTCLQGPRGSFTVKRTFDCQSHNVVYAIVCLSCRQIYIGETARTLEVRFSEHLADIRHSRNRPVSLHFTAAGHSLDHVRVMALWQVRGDSFERKLRESHIISSLGTTCPDGINIRR</sequence>
<evidence type="ECO:0008006" key="5">
    <source>
        <dbReference type="Google" id="ProtNLM"/>
    </source>
</evidence>
<keyword evidence="4" id="KW-1185">Reference proteome</keyword>
<protein>
    <recommendedName>
        <fullName evidence="5">GIY-YIG homing endonuclease</fullName>
    </recommendedName>
</protein>
<feature type="domain" description="Helix-turn-helix" evidence="2">
    <location>
        <begin position="592"/>
        <end position="648"/>
    </location>
</feature>